<evidence type="ECO:0000256" key="7">
    <source>
        <dbReference type="ARBA" id="ARBA00023015"/>
    </source>
</evidence>
<dbReference type="Gene3D" id="1.10.10.10">
    <property type="entry name" value="Winged helix-like DNA-binding domain superfamily/Winged helix DNA-binding domain"/>
    <property type="match status" value="1"/>
</dbReference>
<keyword evidence="11" id="KW-0742">SOS response</keyword>
<dbReference type="KEGG" id="aagg:ETAA8_40550"/>
<protein>
    <submittedName>
        <fullName evidence="15">LexA repressor</fullName>
        <ecNumber evidence="15">3.4.21.88</ecNumber>
    </submittedName>
</protein>
<comment type="similarity">
    <text evidence="1 12">Belongs to the peptidase S24 family.</text>
</comment>
<dbReference type="OrthoDB" id="9802364at2"/>
<evidence type="ECO:0000256" key="4">
    <source>
        <dbReference type="ARBA" id="ARBA00022763"/>
    </source>
</evidence>
<keyword evidence="8" id="KW-0238">DNA-binding</keyword>
<evidence type="ECO:0000256" key="1">
    <source>
        <dbReference type="ARBA" id="ARBA00007484"/>
    </source>
</evidence>
<dbReference type="InterPro" id="IPR006197">
    <property type="entry name" value="Peptidase_S24_LexA"/>
</dbReference>
<dbReference type="GO" id="GO:0006260">
    <property type="term" value="P:DNA replication"/>
    <property type="evidence" value="ECO:0007669"/>
    <property type="project" value="UniProtKB-KW"/>
</dbReference>
<evidence type="ECO:0000256" key="5">
    <source>
        <dbReference type="ARBA" id="ARBA00022801"/>
    </source>
</evidence>
<evidence type="ECO:0000256" key="3">
    <source>
        <dbReference type="ARBA" id="ARBA00022705"/>
    </source>
</evidence>
<keyword evidence="4" id="KW-0227">DNA damage</keyword>
<dbReference type="Pfam" id="PF00717">
    <property type="entry name" value="Peptidase_S24"/>
    <property type="match status" value="1"/>
</dbReference>
<dbReference type="InterPro" id="IPR006200">
    <property type="entry name" value="LexA"/>
</dbReference>
<evidence type="ECO:0000256" key="6">
    <source>
        <dbReference type="ARBA" id="ARBA00022813"/>
    </source>
</evidence>
<evidence type="ECO:0000259" key="14">
    <source>
        <dbReference type="Pfam" id="PF01726"/>
    </source>
</evidence>
<keyword evidence="3" id="KW-0235">DNA replication</keyword>
<dbReference type="GO" id="GO:0045892">
    <property type="term" value="P:negative regulation of DNA-templated transcription"/>
    <property type="evidence" value="ECO:0007669"/>
    <property type="project" value="InterPro"/>
</dbReference>
<dbReference type="InterPro" id="IPR036286">
    <property type="entry name" value="LexA/Signal_pep-like_sf"/>
</dbReference>
<name>A0A517YFE7_9BACT</name>
<keyword evidence="16" id="KW-1185">Reference proteome</keyword>
<dbReference type="PRINTS" id="PR00726">
    <property type="entry name" value="LEXASERPTASE"/>
</dbReference>
<gene>
    <name evidence="15" type="primary">lexA_2</name>
    <name evidence="15" type="ORF">ETAA8_40550</name>
</gene>
<evidence type="ECO:0000259" key="13">
    <source>
        <dbReference type="Pfam" id="PF00717"/>
    </source>
</evidence>
<keyword evidence="10" id="KW-0234">DNA repair</keyword>
<dbReference type="InterPro" id="IPR039418">
    <property type="entry name" value="LexA-like"/>
</dbReference>
<dbReference type="SUPFAM" id="SSF51306">
    <property type="entry name" value="LexA/Signal peptidase"/>
    <property type="match status" value="1"/>
</dbReference>
<evidence type="ECO:0000256" key="2">
    <source>
        <dbReference type="ARBA" id="ARBA00022491"/>
    </source>
</evidence>
<dbReference type="NCBIfam" id="TIGR00498">
    <property type="entry name" value="lexA"/>
    <property type="match status" value="1"/>
</dbReference>
<dbReference type="GO" id="GO:0004252">
    <property type="term" value="F:serine-type endopeptidase activity"/>
    <property type="evidence" value="ECO:0007669"/>
    <property type="project" value="UniProtKB-EC"/>
</dbReference>
<dbReference type="GO" id="GO:0006508">
    <property type="term" value="P:proteolysis"/>
    <property type="evidence" value="ECO:0007669"/>
    <property type="project" value="InterPro"/>
</dbReference>
<evidence type="ECO:0000256" key="10">
    <source>
        <dbReference type="ARBA" id="ARBA00023204"/>
    </source>
</evidence>
<keyword evidence="6 12" id="KW-0068">Autocatalytic cleavage</keyword>
<sequence length="218" mass="24309">MAKRKRPGRPFVEKITDAQRTTLQAIRDFITQHEFPPTMQELGQKLKISGASAHQLVRQLERKGYVSRIPKQARSLKVLREIEQQPASLVSVELLGMVAAGQELWADENRLGEVMVESSLIGRGKHYALRVKGQSMINAGIREGDIVIVRQQPVAESGEIVVASTSKGTTVKRLFMQGDQIELRPENKLFKPILVSEESDLRILGKVIGIRHSAVKEG</sequence>
<dbReference type="InterPro" id="IPR036388">
    <property type="entry name" value="WH-like_DNA-bd_sf"/>
</dbReference>
<dbReference type="CDD" id="cd06529">
    <property type="entry name" value="S24_LexA-like"/>
    <property type="match status" value="1"/>
</dbReference>
<proteinExistence type="inferred from homology"/>
<dbReference type="PANTHER" id="PTHR33516:SF2">
    <property type="entry name" value="LEXA REPRESSOR-RELATED"/>
    <property type="match status" value="1"/>
</dbReference>
<dbReference type="SUPFAM" id="SSF46785">
    <property type="entry name" value="Winged helix' DNA-binding domain"/>
    <property type="match status" value="1"/>
</dbReference>
<dbReference type="RefSeq" id="WP_145092045.1">
    <property type="nucleotide sequence ID" value="NZ_CP036274.1"/>
</dbReference>
<dbReference type="InterPro" id="IPR036390">
    <property type="entry name" value="WH_DNA-bd_sf"/>
</dbReference>
<dbReference type="GO" id="GO:0003677">
    <property type="term" value="F:DNA binding"/>
    <property type="evidence" value="ECO:0007669"/>
    <property type="project" value="UniProtKB-KW"/>
</dbReference>
<evidence type="ECO:0000313" key="16">
    <source>
        <dbReference type="Proteomes" id="UP000315017"/>
    </source>
</evidence>
<evidence type="ECO:0000256" key="8">
    <source>
        <dbReference type="ARBA" id="ARBA00023125"/>
    </source>
</evidence>
<evidence type="ECO:0000313" key="15">
    <source>
        <dbReference type="EMBL" id="QDU28949.1"/>
    </source>
</evidence>
<dbReference type="AlphaFoldDB" id="A0A517YFE7"/>
<dbReference type="Proteomes" id="UP000315017">
    <property type="component" value="Chromosome"/>
</dbReference>
<dbReference type="InterPro" id="IPR015927">
    <property type="entry name" value="Peptidase_S24_S26A/B/C"/>
</dbReference>
<feature type="domain" description="LexA repressor DNA-binding" evidence="14">
    <location>
        <begin position="13"/>
        <end position="74"/>
    </location>
</feature>
<dbReference type="GO" id="GO:0009432">
    <property type="term" value="P:SOS response"/>
    <property type="evidence" value="ECO:0007669"/>
    <property type="project" value="UniProtKB-KW"/>
</dbReference>
<dbReference type="Gene3D" id="2.10.109.10">
    <property type="entry name" value="Umud Fragment, subunit A"/>
    <property type="match status" value="1"/>
</dbReference>
<feature type="domain" description="Peptidase S24/S26A/S26B/S26C" evidence="13">
    <location>
        <begin position="94"/>
        <end position="208"/>
    </location>
</feature>
<dbReference type="PANTHER" id="PTHR33516">
    <property type="entry name" value="LEXA REPRESSOR"/>
    <property type="match status" value="1"/>
</dbReference>
<keyword evidence="7" id="KW-0805">Transcription regulation</keyword>
<dbReference type="EMBL" id="CP036274">
    <property type="protein sequence ID" value="QDU28949.1"/>
    <property type="molecule type" value="Genomic_DNA"/>
</dbReference>
<keyword evidence="9" id="KW-0804">Transcription</keyword>
<reference evidence="15 16" key="1">
    <citation type="submission" date="2019-02" db="EMBL/GenBank/DDBJ databases">
        <title>Deep-cultivation of Planctomycetes and their phenomic and genomic characterization uncovers novel biology.</title>
        <authorList>
            <person name="Wiegand S."/>
            <person name="Jogler M."/>
            <person name="Boedeker C."/>
            <person name="Pinto D."/>
            <person name="Vollmers J."/>
            <person name="Rivas-Marin E."/>
            <person name="Kohn T."/>
            <person name="Peeters S.H."/>
            <person name="Heuer A."/>
            <person name="Rast P."/>
            <person name="Oberbeckmann S."/>
            <person name="Bunk B."/>
            <person name="Jeske O."/>
            <person name="Meyerdierks A."/>
            <person name="Storesund J.E."/>
            <person name="Kallscheuer N."/>
            <person name="Luecker S."/>
            <person name="Lage O.M."/>
            <person name="Pohl T."/>
            <person name="Merkel B.J."/>
            <person name="Hornburger P."/>
            <person name="Mueller R.-W."/>
            <person name="Bruemmer F."/>
            <person name="Labrenz M."/>
            <person name="Spormann A.M."/>
            <person name="Op den Camp H."/>
            <person name="Overmann J."/>
            <person name="Amann R."/>
            <person name="Jetten M.S.M."/>
            <person name="Mascher T."/>
            <person name="Medema M.H."/>
            <person name="Devos D.P."/>
            <person name="Kaster A.-K."/>
            <person name="Ovreas L."/>
            <person name="Rohde M."/>
            <person name="Galperin M.Y."/>
            <person name="Jogler C."/>
        </authorList>
    </citation>
    <scope>NUCLEOTIDE SEQUENCE [LARGE SCALE GENOMIC DNA]</scope>
    <source>
        <strain evidence="15 16">ETA_A8</strain>
    </source>
</reference>
<evidence type="ECO:0000256" key="12">
    <source>
        <dbReference type="RuleBase" id="RU003991"/>
    </source>
</evidence>
<dbReference type="InterPro" id="IPR006199">
    <property type="entry name" value="LexA_DNA-bd_dom"/>
</dbReference>
<organism evidence="15 16">
    <name type="scientific">Anatilimnocola aggregata</name>
    <dbReference type="NCBI Taxonomy" id="2528021"/>
    <lineage>
        <taxon>Bacteria</taxon>
        <taxon>Pseudomonadati</taxon>
        <taxon>Planctomycetota</taxon>
        <taxon>Planctomycetia</taxon>
        <taxon>Pirellulales</taxon>
        <taxon>Pirellulaceae</taxon>
        <taxon>Anatilimnocola</taxon>
    </lineage>
</organism>
<dbReference type="EC" id="3.4.21.88" evidence="15"/>
<dbReference type="GO" id="GO:0006281">
    <property type="term" value="P:DNA repair"/>
    <property type="evidence" value="ECO:0007669"/>
    <property type="project" value="UniProtKB-KW"/>
</dbReference>
<dbReference type="InterPro" id="IPR050077">
    <property type="entry name" value="LexA_repressor"/>
</dbReference>
<evidence type="ECO:0000256" key="11">
    <source>
        <dbReference type="ARBA" id="ARBA00023236"/>
    </source>
</evidence>
<accession>A0A517YFE7</accession>
<keyword evidence="2" id="KW-0678">Repressor</keyword>
<dbReference type="Pfam" id="PF01726">
    <property type="entry name" value="LexA_DNA_bind"/>
    <property type="match status" value="1"/>
</dbReference>
<evidence type="ECO:0000256" key="9">
    <source>
        <dbReference type="ARBA" id="ARBA00023163"/>
    </source>
</evidence>
<keyword evidence="5 12" id="KW-0378">Hydrolase</keyword>